<proteinExistence type="predicted"/>
<feature type="transmembrane region" description="Helical" evidence="1">
    <location>
        <begin position="129"/>
        <end position="147"/>
    </location>
</feature>
<organism evidence="2 3">
    <name type="scientific">Corynespora cassiicola Philippines</name>
    <dbReference type="NCBI Taxonomy" id="1448308"/>
    <lineage>
        <taxon>Eukaryota</taxon>
        <taxon>Fungi</taxon>
        <taxon>Dikarya</taxon>
        <taxon>Ascomycota</taxon>
        <taxon>Pezizomycotina</taxon>
        <taxon>Dothideomycetes</taxon>
        <taxon>Pleosporomycetidae</taxon>
        <taxon>Pleosporales</taxon>
        <taxon>Corynesporascaceae</taxon>
        <taxon>Corynespora</taxon>
    </lineage>
</organism>
<keyword evidence="1" id="KW-0472">Membrane</keyword>
<dbReference type="AlphaFoldDB" id="A0A2T2N3D9"/>
<sequence>MGNFVINIHQPATLHPRLAHPDIIISIHRIAAALSIPAKMPLFANKASLPFFLFVFAFLRHVSAAWLFPSLRLTTFVTGACAILERYLNTHPASDGPYFRIAIIIVNDLAYNAILCSIFYRSSGWSGRIVYGVTVLQMALLGANLLLQIPQVCEPTIPSC</sequence>
<evidence type="ECO:0000313" key="3">
    <source>
        <dbReference type="Proteomes" id="UP000240883"/>
    </source>
</evidence>
<feature type="transmembrane region" description="Helical" evidence="1">
    <location>
        <begin position="49"/>
        <end position="68"/>
    </location>
</feature>
<name>A0A2T2N3D9_CORCC</name>
<keyword evidence="1" id="KW-1133">Transmembrane helix</keyword>
<protein>
    <submittedName>
        <fullName evidence="2">Uncharacterized protein</fullName>
    </submittedName>
</protein>
<evidence type="ECO:0000256" key="1">
    <source>
        <dbReference type="SAM" id="Phobius"/>
    </source>
</evidence>
<reference evidence="2 3" key="1">
    <citation type="journal article" date="2018" name="Front. Microbiol.">
        <title>Genome-Wide Analysis of Corynespora cassiicola Leaf Fall Disease Putative Effectors.</title>
        <authorList>
            <person name="Lopez D."/>
            <person name="Ribeiro S."/>
            <person name="Label P."/>
            <person name="Fumanal B."/>
            <person name="Venisse J.S."/>
            <person name="Kohler A."/>
            <person name="de Oliveira R.R."/>
            <person name="Labutti K."/>
            <person name="Lipzen A."/>
            <person name="Lail K."/>
            <person name="Bauer D."/>
            <person name="Ohm R.A."/>
            <person name="Barry K.W."/>
            <person name="Spatafora J."/>
            <person name="Grigoriev I.V."/>
            <person name="Martin F.M."/>
            <person name="Pujade-Renaud V."/>
        </authorList>
    </citation>
    <scope>NUCLEOTIDE SEQUENCE [LARGE SCALE GENOMIC DNA]</scope>
    <source>
        <strain evidence="2 3">Philippines</strain>
    </source>
</reference>
<dbReference type="EMBL" id="KZ678151">
    <property type="protein sequence ID" value="PSN59947.1"/>
    <property type="molecule type" value="Genomic_DNA"/>
</dbReference>
<keyword evidence="1" id="KW-0812">Transmembrane</keyword>
<evidence type="ECO:0000313" key="2">
    <source>
        <dbReference type="EMBL" id="PSN59947.1"/>
    </source>
</evidence>
<dbReference type="Proteomes" id="UP000240883">
    <property type="component" value="Unassembled WGS sequence"/>
</dbReference>
<keyword evidence="3" id="KW-1185">Reference proteome</keyword>
<gene>
    <name evidence="2" type="ORF">BS50DRAFT_215745</name>
</gene>
<feature type="transmembrane region" description="Helical" evidence="1">
    <location>
        <begin position="98"/>
        <end position="120"/>
    </location>
</feature>
<accession>A0A2T2N3D9</accession>